<feature type="region of interest" description="Disordered" evidence="7">
    <location>
        <begin position="992"/>
        <end position="1035"/>
    </location>
</feature>
<dbReference type="Pfam" id="PF22516">
    <property type="entry name" value="PreP_C"/>
    <property type="match status" value="1"/>
</dbReference>
<evidence type="ECO:0000256" key="5">
    <source>
        <dbReference type="ARBA" id="ARBA00034552"/>
    </source>
</evidence>
<dbReference type="InterPro" id="IPR011765">
    <property type="entry name" value="Pept_M16_N"/>
</dbReference>
<dbReference type="FunFam" id="3.30.830.10:FF:000015">
    <property type="entry name" value="Putative zinc metalloprotease"/>
    <property type="match status" value="1"/>
</dbReference>
<comment type="similarity">
    <text evidence="2">Belongs to the peptidase M16 family. PreP subfamily.</text>
</comment>
<organism evidence="9 10">
    <name type="scientific">Cutaneotrichosporon spelunceum</name>
    <dbReference type="NCBI Taxonomy" id="1672016"/>
    <lineage>
        <taxon>Eukaryota</taxon>
        <taxon>Fungi</taxon>
        <taxon>Dikarya</taxon>
        <taxon>Basidiomycota</taxon>
        <taxon>Agaricomycotina</taxon>
        <taxon>Tremellomycetes</taxon>
        <taxon>Trichosporonales</taxon>
        <taxon>Trichosporonaceae</taxon>
        <taxon>Cutaneotrichosporon</taxon>
    </lineage>
</organism>
<dbReference type="InterPro" id="IPR055130">
    <property type="entry name" value="PreP_C"/>
</dbReference>
<dbReference type="SMART" id="SM01264">
    <property type="entry name" value="M16C_associated"/>
    <property type="match status" value="1"/>
</dbReference>
<dbReference type="Pfam" id="PF05193">
    <property type="entry name" value="Peptidase_M16_C"/>
    <property type="match status" value="1"/>
</dbReference>
<dbReference type="GO" id="GO:0005758">
    <property type="term" value="C:mitochondrial intermembrane space"/>
    <property type="evidence" value="ECO:0007669"/>
    <property type="project" value="UniProtKB-SubCell"/>
</dbReference>
<dbReference type="Pfam" id="PF00675">
    <property type="entry name" value="Peptidase_M16"/>
    <property type="match status" value="1"/>
</dbReference>
<reference evidence="9" key="1">
    <citation type="journal article" date="2023" name="BMC Genomics">
        <title>Chromosome-level genome assemblies of Cutaneotrichosporon spp. (Trichosporonales, Basidiomycota) reveal imbalanced evolution between nucleotide sequences and chromosome synteny.</title>
        <authorList>
            <person name="Kobayashi Y."/>
            <person name="Kayamori A."/>
            <person name="Aoki K."/>
            <person name="Shiwa Y."/>
            <person name="Matsutani M."/>
            <person name="Fujita N."/>
            <person name="Sugita T."/>
            <person name="Iwasaki W."/>
            <person name="Tanaka N."/>
            <person name="Takashima M."/>
        </authorList>
    </citation>
    <scope>NUCLEOTIDE SEQUENCE</scope>
    <source>
        <strain evidence="9">HIS016</strain>
    </source>
</reference>
<comment type="subcellular location">
    <subcellularLocation>
        <location evidence="1">Mitochondrion intermembrane space</location>
    </subcellularLocation>
</comment>
<evidence type="ECO:0000259" key="8">
    <source>
        <dbReference type="SMART" id="SM01264"/>
    </source>
</evidence>
<name>A0AAD3Y7P3_9TREE</name>
<dbReference type="Proteomes" id="UP001222932">
    <property type="component" value="Unassembled WGS sequence"/>
</dbReference>
<feature type="domain" description="Peptidase M16C associated" evidence="8">
    <location>
        <begin position="477"/>
        <end position="744"/>
    </location>
</feature>
<dbReference type="PANTHER" id="PTHR43016">
    <property type="entry name" value="PRESEQUENCE PROTEASE"/>
    <property type="match status" value="1"/>
</dbReference>
<evidence type="ECO:0000313" key="10">
    <source>
        <dbReference type="Proteomes" id="UP001222932"/>
    </source>
</evidence>
<feature type="compositionally biased region" description="Basic and acidic residues" evidence="7">
    <location>
        <begin position="992"/>
        <end position="1004"/>
    </location>
</feature>
<evidence type="ECO:0000256" key="1">
    <source>
        <dbReference type="ARBA" id="ARBA00004569"/>
    </source>
</evidence>
<accession>A0AAD3Y7P3</accession>
<reference evidence="9" key="2">
    <citation type="submission" date="2023-06" db="EMBL/GenBank/DDBJ databases">
        <authorList>
            <person name="Kobayashi Y."/>
            <person name="Kayamori A."/>
            <person name="Aoki K."/>
            <person name="Shiwa Y."/>
            <person name="Fujita N."/>
            <person name="Sugita T."/>
            <person name="Iwasaki W."/>
            <person name="Tanaka N."/>
            <person name="Takashima M."/>
        </authorList>
    </citation>
    <scope>NUCLEOTIDE SEQUENCE</scope>
    <source>
        <strain evidence="9">HIS016</strain>
    </source>
</reference>
<protein>
    <recommendedName>
        <fullName evidence="4">Presequence protease, mitochondrial</fullName>
    </recommendedName>
    <alternativeName>
        <fullName evidence="5">Pitrilysin metalloproteinase</fullName>
    </alternativeName>
</protein>
<evidence type="ECO:0000256" key="2">
    <source>
        <dbReference type="ARBA" id="ARBA00007575"/>
    </source>
</evidence>
<keyword evidence="10" id="KW-1185">Reference proteome</keyword>
<evidence type="ECO:0000256" key="7">
    <source>
        <dbReference type="SAM" id="MobiDB-lite"/>
    </source>
</evidence>
<dbReference type="InterPro" id="IPR011249">
    <property type="entry name" value="Metalloenz_LuxS/M16"/>
</dbReference>
<dbReference type="GO" id="GO:0046872">
    <property type="term" value="F:metal ion binding"/>
    <property type="evidence" value="ECO:0007669"/>
    <property type="project" value="InterPro"/>
</dbReference>
<dbReference type="AlphaFoldDB" id="A0AAD3Y7P3"/>
<feature type="compositionally biased region" description="Acidic residues" evidence="7">
    <location>
        <begin position="1009"/>
        <end position="1019"/>
    </location>
</feature>
<dbReference type="GO" id="GO:0006508">
    <property type="term" value="P:proteolysis"/>
    <property type="evidence" value="ECO:0007669"/>
    <property type="project" value="InterPro"/>
</dbReference>
<gene>
    <name evidence="9" type="ORF">CspeluHIS016_0103660</name>
</gene>
<evidence type="ECO:0000256" key="3">
    <source>
        <dbReference type="ARBA" id="ARBA00011853"/>
    </source>
</evidence>
<dbReference type="PANTHER" id="PTHR43016:SF16">
    <property type="entry name" value="METALLOPROTEASE, PUTATIVE (AFU_ORTHOLOGUE AFUA_4G07610)-RELATED"/>
    <property type="match status" value="1"/>
</dbReference>
<sequence length="1035" mass="114575">MPSISAHSRDYGNFKLLQSLDLKYAPVTVSKWRSEKTGLTVTLGNHSSPITNGYFVIASEIFDDTGRPHTLEHLIFLGSNRYPYKGVLDNLANRAGSNGTNAWTANDHTAYTINTAGSTGFLNVLPVFVDHILHATMTDAGFVTEIHHVNGEGEDAGVVYSEMQARENTSYDRMALELQRTLYPTSSAYRSETGGLLKALRVLTAEQIREYHAKYYVPYNLNLHIDGGVDVEALFKVLNETVEPMILDNKSAQANSSFEPPAGWKRPFMETTTAKPISISESIVKTVEFMEEDESVGELFITYLGPKPTDFLEGTALDILGSYLTYSATAPLQKEFIEIVEPYATSVFLYGESRVNAGEHVVMFSDVPTKHLNELPKLFFDKLKNIVKKEGIDMTRMASILRREKRAMLNRMETSVSSVLADVVIQDFLYGNADGKDLPEAFDELKDFAILESWTAEQWTALLDKWYASAPSISMIGKPSARLAHEIEDSDKKRIAEQKEKLGEEGLKKLKEKLESAQKESDKPIPSEMLTIFPTVQPSELTWIPVETAINNAKNGNAKSDDGDVQRHIDADGVPLPYEAHFADVESNFVSVGVLFDTAKLPQELMPYMALLQVCLFNLGIKRPDGTELTYEEVINQLNDLTVSSGSRFSVRSCFSEAFSVFIKVEKSQYAEAVSWLRDVLLNSVFTKERLEVLVAKELQNIPSQKRNGDQVAREWCNRLCFDVQKSTSEAASLLNQIEFISRISEELKESPEKVIKAMETLLQKVVDPSVMRVNVNGDIKGLSEPRSTLAKAFIPLVVVPMVSIEGSYSSHVAKGPRGWDHPDVPALSVAQSVLNAMESYLWKSIRGAGLAYGAHVTIDQESGFVGFRVYRSPNAMKAFKEAGKIMRSIADGTMDLDENVVDAAKASMIFSYAQKSETVGAAASTAYLDEVLKGIGKDWSQRKLAEIPKVTTEDIRAAIRKYYVPLFDSATSIGAVTVNVGKADEVETGFKELGFETERHELPKLSGADEDSDAESEGSDSGSEGEPMEDVRSP</sequence>
<dbReference type="InterPro" id="IPR013578">
    <property type="entry name" value="Peptidase_M16C_assoc"/>
</dbReference>
<dbReference type="Gene3D" id="3.30.830.10">
    <property type="entry name" value="Metalloenzyme, LuxS/M16 peptidase-like"/>
    <property type="match status" value="4"/>
</dbReference>
<dbReference type="SUPFAM" id="SSF63411">
    <property type="entry name" value="LuxS/MPP-like metallohydrolase"/>
    <property type="match status" value="4"/>
</dbReference>
<evidence type="ECO:0000256" key="4">
    <source>
        <dbReference type="ARBA" id="ARBA00020167"/>
    </source>
</evidence>
<dbReference type="FunFam" id="3.30.830.10:FF:000031">
    <property type="entry name" value="Putative zinc metalloprotease"/>
    <property type="match status" value="1"/>
</dbReference>
<comment type="caution">
    <text evidence="9">The sequence shown here is derived from an EMBL/GenBank/DDBJ whole genome shotgun (WGS) entry which is preliminary data.</text>
</comment>
<proteinExistence type="inferred from homology"/>
<dbReference type="EMBL" id="BTCM01000001">
    <property type="protein sequence ID" value="GMK53780.1"/>
    <property type="molecule type" value="Genomic_DNA"/>
</dbReference>
<comment type="function">
    <text evidence="6">Degrades mitochondrial transit peptides after their cleavage in the intermembrane space or in the matrix, and presequence peptides; clearance of these peptides is required to keep the presequence processing machinery running. Preferentially cleaves the N-terminal side of paired basic amino acid residues. Also degrades other unstructured peptides. May function as an ATP-dependent peptidase as opposed to a metalloendopeptidase.</text>
</comment>
<evidence type="ECO:0000313" key="9">
    <source>
        <dbReference type="EMBL" id="GMK53780.1"/>
    </source>
</evidence>
<evidence type="ECO:0000256" key="6">
    <source>
        <dbReference type="ARBA" id="ARBA00045897"/>
    </source>
</evidence>
<dbReference type="Pfam" id="PF08367">
    <property type="entry name" value="M16C_assoc"/>
    <property type="match status" value="1"/>
</dbReference>
<dbReference type="InterPro" id="IPR007863">
    <property type="entry name" value="Peptidase_M16_C"/>
</dbReference>
<comment type="subunit">
    <text evidence="3">Monomer and homodimer; homodimerization is induced by binding of the substrate.</text>
</comment>